<sequence>MPPPSETASQNTPLAPSVEKAYYRKCIQLKRRLNEVEGANEELKIRRVRLDRSIMKMRLERAFLLDELRKRMDQNIDGSEVSEDERTASPPPDRPHRDKRRRHANPEPPAAQPQHPSNSTSHPTHHPHRTPSDHASSRGQVAHTSNHSAPPPPHETSEDHSNPAHSGPSQHKESTPQYPPLGHGSPYGGAPTGRPGSSTAQTNGTGEEYEGRKGDDSVGGGGGGGRREGGGSGGGSFTAVNS</sequence>
<keyword evidence="2" id="KW-0539">Nucleus</keyword>
<proteinExistence type="predicted"/>
<evidence type="ECO:0000256" key="1">
    <source>
        <dbReference type="ARBA" id="ARBA00004123"/>
    </source>
</evidence>
<comment type="caution">
    <text evidence="6">The sequence shown here is derived from an EMBL/GenBank/DDBJ whole genome shotgun (WGS) entry which is preliminary data.</text>
</comment>
<feature type="region of interest" description="Disordered" evidence="4">
    <location>
        <begin position="75"/>
        <end position="242"/>
    </location>
</feature>
<evidence type="ECO:0000256" key="2">
    <source>
        <dbReference type="ARBA" id="ARBA00023242"/>
    </source>
</evidence>
<dbReference type="EMBL" id="QWIO01001908">
    <property type="protein sequence ID" value="RMY64858.1"/>
    <property type="molecule type" value="Genomic_DNA"/>
</dbReference>
<evidence type="ECO:0000259" key="5">
    <source>
        <dbReference type="Pfam" id="PF24245"/>
    </source>
</evidence>
<evidence type="ECO:0000256" key="4">
    <source>
        <dbReference type="SAM" id="MobiDB-lite"/>
    </source>
</evidence>
<dbReference type="AlphaFoldDB" id="A0A3M7DKG2"/>
<dbReference type="VEuPathDB" id="FungiDB:BTJ68_14094"/>
<evidence type="ECO:0000256" key="3">
    <source>
        <dbReference type="SAM" id="Coils"/>
    </source>
</evidence>
<organism evidence="6 7">
    <name type="scientific">Hortaea werneckii</name>
    <name type="common">Black yeast</name>
    <name type="synonym">Cladosporium werneckii</name>
    <dbReference type="NCBI Taxonomy" id="91943"/>
    <lineage>
        <taxon>Eukaryota</taxon>
        <taxon>Fungi</taxon>
        <taxon>Dikarya</taxon>
        <taxon>Ascomycota</taxon>
        <taxon>Pezizomycotina</taxon>
        <taxon>Dothideomycetes</taxon>
        <taxon>Dothideomycetidae</taxon>
        <taxon>Mycosphaerellales</taxon>
        <taxon>Teratosphaeriaceae</taxon>
        <taxon>Hortaea</taxon>
    </lineage>
</organism>
<name>A0A3M7DKG2_HORWE</name>
<feature type="compositionally biased region" description="Polar residues" evidence="4">
    <location>
        <begin position="195"/>
        <end position="205"/>
    </location>
</feature>
<feature type="compositionally biased region" description="Polar residues" evidence="4">
    <location>
        <begin position="137"/>
        <end position="148"/>
    </location>
</feature>
<keyword evidence="3" id="KW-0175">Coiled coil</keyword>
<gene>
    <name evidence="6" type="ORF">D0864_12248</name>
</gene>
<dbReference type="Pfam" id="PF24245">
    <property type="entry name" value="INO80F"/>
    <property type="match status" value="1"/>
</dbReference>
<accession>A0A3M7DKG2</accession>
<feature type="compositionally biased region" description="Gly residues" evidence="4">
    <location>
        <begin position="217"/>
        <end position="236"/>
    </location>
</feature>
<feature type="coiled-coil region" evidence="3">
    <location>
        <begin position="26"/>
        <end position="53"/>
    </location>
</feature>
<comment type="subcellular location">
    <subcellularLocation>
        <location evidence="1">Nucleus</location>
    </subcellularLocation>
</comment>
<evidence type="ECO:0000313" key="6">
    <source>
        <dbReference type="EMBL" id="RMY64858.1"/>
    </source>
</evidence>
<reference evidence="6 7" key="1">
    <citation type="journal article" date="2018" name="BMC Genomics">
        <title>Genomic evidence for intraspecific hybridization in a clonal and extremely halotolerant yeast.</title>
        <authorList>
            <person name="Gostincar C."/>
            <person name="Stajich J.E."/>
            <person name="Zupancic J."/>
            <person name="Zalar P."/>
            <person name="Gunde-Cimerman N."/>
        </authorList>
    </citation>
    <scope>NUCLEOTIDE SEQUENCE [LARGE SCALE GENOMIC DNA]</scope>
    <source>
        <strain evidence="6 7">EXF-10513</strain>
    </source>
</reference>
<dbReference type="Proteomes" id="UP000269539">
    <property type="component" value="Unassembled WGS sequence"/>
</dbReference>
<feature type="domain" description="INO80 complex subunit F" evidence="5">
    <location>
        <begin position="22"/>
        <end position="68"/>
    </location>
</feature>
<dbReference type="GO" id="GO:0005634">
    <property type="term" value="C:nucleus"/>
    <property type="evidence" value="ECO:0007669"/>
    <property type="project" value="UniProtKB-SubCell"/>
</dbReference>
<evidence type="ECO:0000313" key="7">
    <source>
        <dbReference type="Proteomes" id="UP000269539"/>
    </source>
</evidence>
<protein>
    <recommendedName>
        <fullName evidence="5">INO80 complex subunit F domain-containing protein</fullName>
    </recommendedName>
</protein>
<dbReference type="InterPro" id="IPR056513">
    <property type="entry name" value="INO80F"/>
</dbReference>